<dbReference type="Proteomes" id="UP000177506">
    <property type="component" value="Unassembled WGS sequence"/>
</dbReference>
<dbReference type="InterPro" id="IPR038194">
    <property type="entry name" value="DUF3861_sf"/>
</dbReference>
<accession>A0A1G1TGP3</accession>
<reference evidence="1 2" key="1">
    <citation type="submission" date="2016-08" db="EMBL/GenBank/DDBJ databases">
        <title>Hymenobacter coccineus sp. nov., Hymenobacter lapidarius sp. nov. and Hymenobacter glacialis sp. nov., isolated from Antarctic soil.</title>
        <authorList>
            <person name="Sedlacek I."/>
            <person name="Kralova S."/>
            <person name="Kyrova K."/>
            <person name="Maslanova I."/>
            <person name="Stankova E."/>
            <person name="Vrbovska V."/>
            <person name="Nemec M."/>
            <person name="Bartak M."/>
            <person name="Svec P."/>
            <person name="Busse H.-J."/>
            <person name="Pantucek R."/>
        </authorList>
    </citation>
    <scope>NUCLEOTIDE SEQUENCE [LARGE SCALE GENOMIC DNA]</scope>
    <source>
        <strain evidence="1 2">CCM 8649</strain>
    </source>
</reference>
<name>A0A1G1TGP3_9BACT</name>
<evidence type="ECO:0000313" key="1">
    <source>
        <dbReference type="EMBL" id="OGX90042.1"/>
    </source>
</evidence>
<dbReference type="AlphaFoldDB" id="A0A1G1TGP3"/>
<proteinExistence type="predicted"/>
<dbReference type="Gene3D" id="3.10.20.850">
    <property type="entry name" value="Protein of unknown function DUF3861"/>
    <property type="match status" value="1"/>
</dbReference>
<dbReference type="RefSeq" id="WP_070744023.1">
    <property type="nucleotide sequence ID" value="NZ_MDZA01000210.1"/>
</dbReference>
<organism evidence="1 2">
    <name type="scientific">Hymenobacter coccineus</name>
    <dbReference type="NCBI Taxonomy" id="1908235"/>
    <lineage>
        <taxon>Bacteria</taxon>
        <taxon>Pseudomonadati</taxon>
        <taxon>Bacteroidota</taxon>
        <taxon>Cytophagia</taxon>
        <taxon>Cytophagales</taxon>
        <taxon>Hymenobacteraceae</taxon>
        <taxon>Hymenobacter</taxon>
    </lineage>
</organism>
<dbReference type="InterPro" id="IPR024476">
    <property type="entry name" value="DUF3861"/>
</dbReference>
<dbReference type="EMBL" id="MDZA01000210">
    <property type="protein sequence ID" value="OGX90042.1"/>
    <property type="molecule type" value="Genomic_DNA"/>
</dbReference>
<gene>
    <name evidence="1" type="ORF">BEN49_07875</name>
</gene>
<dbReference type="OrthoDB" id="119700at2"/>
<protein>
    <recommendedName>
        <fullName evidence="3">DUF3861 domain-containing protein</fullName>
    </recommendedName>
</protein>
<evidence type="ECO:0000313" key="2">
    <source>
        <dbReference type="Proteomes" id="UP000177506"/>
    </source>
</evidence>
<evidence type="ECO:0008006" key="3">
    <source>
        <dbReference type="Google" id="ProtNLM"/>
    </source>
</evidence>
<dbReference type="Pfam" id="PF12977">
    <property type="entry name" value="DUF3861"/>
    <property type="match status" value="1"/>
</dbReference>
<sequence length="96" mass="11053">MAKRANRYRLTLEPLALASGAANLAEPMQLEFENHDEVFDIIRRLREKDPFQDAQQATEFAIGLKLFSEVMLRNRSHPLFAEFLPAFRAFMGKLKG</sequence>
<keyword evidence="2" id="KW-1185">Reference proteome</keyword>
<comment type="caution">
    <text evidence="1">The sequence shown here is derived from an EMBL/GenBank/DDBJ whole genome shotgun (WGS) entry which is preliminary data.</text>
</comment>